<feature type="transmembrane region" description="Helical" evidence="1">
    <location>
        <begin position="56"/>
        <end position="78"/>
    </location>
</feature>
<evidence type="ECO:0000313" key="2">
    <source>
        <dbReference type="EMBL" id="BAB93136.1"/>
    </source>
</evidence>
<feature type="transmembrane region" description="Helical" evidence="1">
    <location>
        <begin position="31"/>
        <end position="50"/>
    </location>
</feature>
<name>Q8LRG0_ORYSJ</name>
<feature type="transmembrane region" description="Helical" evidence="1">
    <location>
        <begin position="217"/>
        <end position="236"/>
    </location>
</feature>
<gene>
    <name evidence="2" type="primary">B1008C01.22</name>
</gene>
<feature type="transmembrane region" description="Helical" evidence="1">
    <location>
        <begin position="248"/>
        <end position="266"/>
    </location>
</feature>
<feature type="transmembrane region" description="Helical" evidence="1">
    <location>
        <begin position="122"/>
        <end position="144"/>
    </location>
</feature>
<dbReference type="EMBL" id="AP003196">
    <property type="protein sequence ID" value="BAB93136.1"/>
    <property type="molecule type" value="Genomic_DNA"/>
</dbReference>
<proteinExistence type="predicted"/>
<dbReference type="AlphaFoldDB" id="Q8LRG0"/>
<keyword evidence="1" id="KW-0472">Membrane</keyword>
<feature type="transmembrane region" description="Helical" evidence="1">
    <location>
        <begin position="192"/>
        <end position="211"/>
    </location>
</feature>
<protein>
    <submittedName>
        <fullName evidence="2">Uncharacterized protein</fullName>
    </submittedName>
</protein>
<feature type="transmembrane region" description="Helical" evidence="1">
    <location>
        <begin position="317"/>
        <end position="338"/>
    </location>
</feature>
<evidence type="ECO:0000256" key="1">
    <source>
        <dbReference type="SAM" id="Phobius"/>
    </source>
</evidence>
<organism evidence="2">
    <name type="scientific">Oryza sativa subsp. japonica</name>
    <name type="common">Rice</name>
    <dbReference type="NCBI Taxonomy" id="39947"/>
    <lineage>
        <taxon>Eukaryota</taxon>
        <taxon>Viridiplantae</taxon>
        <taxon>Streptophyta</taxon>
        <taxon>Embryophyta</taxon>
        <taxon>Tracheophyta</taxon>
        <taxon>Spermatophyta</taxon>
        <taxon>Magnoliopsida</taxon>
        <taxon>Liliopsida</taxon>
        <taxon>Poales</taxon>
        <taxon>Poaceae</taxon>
        <taxon>BOP clade</taxon>
        <taxon>Oryzoideae</taxon>
        <taxon>Oryzeae</taxon>
        <taxon>Oryzinae</taxon>
        <taxon>Oryza</taxon>
        <taxon>Oryza sativa</taxon>
    </lineage>
</organism>
<feature type="transmembrane region" description="Helical" evidence="1">
    <location>
        <begin position="90"/>
        <end position="110"/>
    </location>
</feature>
<keyword evidence="1" id="KW-0812">Transmembrane</keyword>
<dbReference type="Proteomes" id="UP000817658">
    <property type="component" value="Chromosome 1"/>
</dbReference>
<keyword evidence="1" id="KW-1133">Transmembrane helix</keyword>
<accession>Q8LRG0</accession>
<feature type="transmembrane region" description="Helical" evidence="1">
    <location>
        <begin position="278"/>
        <end position="296"/>
    </location>
</feature>
<reference evidence="2" key="1">
    <citation type="journal article" date="2002" name="Nature">
        <title>The genome sequence and structure of rice chromosome 1.</title>
        <authorList>
            <person name="Sasaki T."/>
            <person name="Matsumoto T."/>
            <person name="Yamamoto K."/>
            <person name="Sakata K."/>
            <person name="Baba T."/>
            <person name="Katayose Y."/>
            <person name="Wu J."/>
            <person name="Niimura Y."/>
            <person name="Cheng Z."/>
            <person name="Nagamura Y."/>
            <person name="Antonio B.A."/>
            <person name="Kanamori H."/>
            <person name="Hosokawa S."/>
            <person name="Masukawa M."/>
            <person name="Arikawa K."/>
            <person name="Chiden Y."/>
            <person name="Hayashi M."/>
            <person name="Okamoto M."/>
            <person name="Ando T."/>
            <person name="Aoki H."/>
            <person name="Arita K."/>
            <person name="Hamada M."/>
            <person name="Harada C."/>
            <person name="Hijishita S."/>
            <person name="Honda M."/>
            <person name="Ichikawa Y."/>
            <person name="Idonuma A."/>
            <person name="Iijima M."/>
            <person name="Ikeda M."/>
            <person name="Ikeno M."/>
            <person name="Itoh S."/>
            <person name="Itoh T."/>
            <person name="Itoh Y."/>
            <person name="Itoh Y."/>
            <person name="Iwabuchi A."/>
            <person name="Kamiya K."/>
            <person name="Karasawa W."/>
            <person name="Katagiri S."/>
            <person name="Kikuta A."/>
            <person name="Kobayashi N."/>
            <person name="Kono I."/>
            <person name="Machita K."/>
            <person name="Maehara T."/>
            <person name="Mizuno H."/>
            <person name="Mizubayashi T."/>
            <person name="Mukai Y."/>
            <person name="Nagasaki H."/>
            <person name="Nakashima M."/>
            <person name="Nakama Y."/>
            <person name="Nakamichi Y."/>
            <person name="Nakamura M."/>
            <person name="Namiki N."/>
            <person name="Negishi M."/>
            <person name="Ohta I."/>
            <person name="Ono N."/>
            <person name="Saji S."/>
            <person name="Sakai K."/>
            <person name="Shibata M."/>
            <person name="Shimokawa T."/>
            <person name="Shomura A."/>
            <person name="Song J."/>
            <person name="Takazaki Y."/>
            <person name="Terasawa K."/>
            <person name="Tsuji K."/>
            <person name="Waki K."/>
            <person name="Yamagata H."/>
            <person name="Yamane H."/>
            <person name="Yoshiki S."/>
            <person name="Yoshihara R."/>
            <person name="Yukawa K."/>
            <person name="Zhong H."/>
            <person name="Iwama H."/>
            <person name="Endo T."/>
            <person name="Ito H."/>
            <person name="Hahn J.H."/>
            <person name="Kim H.I."/>
            <person name="Eun M.Y."/>
            <person name="Yano M."/>
            <person name="Jiang J."/>
            <person name="Gojobori T."/>
        </authorList>
    </citation>
    <scope>NUCLEOTIDE SEQUENCE [LARGE SCALE GENOMIC DNA]</scope>
</reference>
<sequence>MYRLQRTLRIHKSIEDPIETMRLRFKTTVDISLAASMAYAAFGAAVAYPASAPAALARAFALGYGALLFLLPFSVYALEFLRPPYPIDRTPLSMITCATATPVALSVAVLTVLNQGRAGGDVAFAACVVWIADVAAVLSLAWCLTHGGTMGVALNRRGQYGEICKVQERMKKSNNHAAVDVRYAIRDAKIRFAVAVSAAVAVAGGVVIGGVSFKGLSYAAVFFALPTNLLYFRDTYAYPTDHMPKQLEWCYVSVPMAVMLLSRLMLAARQATTLDIRLVAVTAVMLAIDFTAIGFLEWHSRREMPKPRGTRASAAEIVTSFVMVCLRYWLYLHVFYVIGNGSQRWFN</sequence>